<dbReference type="Gene3D" id="1.20.5.100">
    <property type="entry name" value="Cytochrome c1, transmembrane anchor, C-terminal"/>
    <property type="match status" value="1"/>
</dbReference>
<dbReference type="InterPro" id="IPR015812">
    <property type="entry name" value="Integrin_bsu"/>
</dbReference>
<evidence type="ECO:0000256" key="9">
    <source>
        <dbReference type="ARBA" id="ARBA00023037"/>
    </source>
</evidence>
<dbReference type="Pfam" id="PF00362">
    <property type="entry name" value="Integrin_beta"/>
    <property type="match status" value="1"/>
</dbReference>
<dbReference type="GO" id="GO:0005925">
    <property type="term" value="C:focal adhesion"/>
    <property type="evidence" value="ECO:0007669"/>
    <property type="project" value="TreeGrafter"/>
</dbReference>
<dbReference type="SMART" id="SM00187">
    <property type="entry name" value="INB"/>
    <property type="match status" value="1"/>
</dbReference>
<evidence type="ECO:0000256" key="1">
    <source>
        <dbReference type="ARBA" id="ARBA00004479"/>
    </source>
</evidence>
<dbReference type="AlphaFoldDB" id="A0A9N9QW79"/>
<evidence type="ECO:0000256" key="12">
    <source>
        <dbReference type="ARBA" id="ARBA00023180"/>
    </source>
</evidence>
<proteinExistence type="inferred from homology"/>
<evidence type="ECO:0000256" key="8">
    <source>
        <dbReference type="ARBA" id="ARBA00022989"/>
    </source>
</evidence>
<keyword evidence="5" id="KW-0732">Signal</keyword>
<dbReference type="GO" id="GO:0016477">
    <property type="term" value="P:cell migration"/>
    <property type="evidence" value="ECO:0007669"/>
    <property type="project" value="TreeGrafter"/>
</dbReference>
<dbReference type="InterPro" id="IPR002035">
    <property type="entry name" value="VWF_A"/>
</dbReference>
<dbReference type="InterPro" id="IPR057243">
    <property type="entry name" value="Integrin_I-EGF_CS"/>
</dbReference>
<dbReference type="PROSITE" id="PS52047">
    <property type="entry name" value="I_EGF_2"/>
    <property type="match status" value="1"/>
</dbReference>
<feature type="domain" description="VWFA" evidence="15">
    <location>
        <begin position="54"/>
        <end position="269"/>
    </location>
</feature>
<dbReference type="SUPFAM" id="SSF53300">
    <property type="entry name" value="vWA-like"/>
    <property type="match status" value="1"/>
</dbReference>
<evidence type="ECO:0000256" key="3">
    <source>
        <dbReference type="ARBA" id="ARBA00022536"/>
    </source>
</evidence>
<dbReference type="GO" id="GO:0033627">
    <property type="term" value="P:cell adhesion mediated by integrin"/>
    <property type="evidence" value="ECO:0007669"/>
    <property type="project" value="TreeGrafter"/>
</dbReference>
<dbReference type="GO" id="GO:0008305">
    <property type="term" value="C:integrin complex"/>
    <property type="evidence" value="ECO:0007669"/>
    <property type="project" value="TreeGrafter"/>
</dbReference>
<comment type="similarity">
    <text evidence="2 13">Belongs to the integrin beta chain family.</text>
</comment>
<dbReference type="GO" id="GO:0007229">
    <property type="term" value="P:integrin-mediated signaling pathway"/>
    <property type="evidence" value="ECO:0007669"/>
    <property type="project" value="UniProtKB-KW"/>
</dbReference>
<gene>
    <name evidence="16" type="ORF">DIATSA_LOCUS2699</name>
</gene>
<dbReference type="InterPro" id="IPR014836">
    <property type="entry name" value="Integrin_bsu_cyt_dom"/>
</dbReference>
<evidence type="ECO:0000256" key="14">
    <source>
        <dbReference type="SAM" id="Phobius"/>
    </source>
</evidence>
<keyword evidence="6" id="KW-0677">Repeat</keyword>
<dbReference type="SUPFAM" id="SSF57196">
    <property type="entry name" value="EGF/Laminin"/>
    <property type="match status" value="2"/>
</dbReference>
<dbReference type="Pfam" id="PF23105">
    <property type="entry name" value="EGF_integrin"/>
    <property type="match status" value="2"/>
</dbReference>
<dbReference type="Pfam" id="PF08725">
    <property type="entry name" value="Integrin_b_cyt"/>
    <property type="match status" value="1"/>
</dbReference>
<dbReference type="PROSITE" id="PS50234">
    <property type="entry name" value="VWFA"/>
    <property type="match status" value="1"/>
</dbReference>
<dbReference type="PANTHER" id="PTHR10082:SF60">
    <property type="entry name" value="INTEGRIN BETA-PS"/>
    <property type="match status" value="1"/>
</dbReference>
<evidence type="ECO:0000259" key="15">
    <source>
        <dbReference type="PROSITE" id="PS50234"/>
    </source>
</evidence>
<keyword evidence="12" id="KW-0325">Glycoprotein</keyword>
<protein>
    <recommendedName>
        <fullName evidence="13">Integrin beta</fullName>
    </recommendedName>
</protein>
<keyword evidence="7 13" id="KW-0130">Cell adhesion</keyword>
<keyword evidence="3" id="KW-0245">EGF-like domain</keyword>
<feature type="transmembrane region" description="Helical" evidence="14">
    <location>
        <begin position="623"/>
        <end position="645"/>
    </location>
</feature>
<name>A0A9N9QW79_9NEOP</name>
<accession>A0A9N9QW79</accession>
<dbReference type="InterPro" id="IPR002369">
    <property type="entry name" value="Integrin_bsu_VWA"/>
</dbReference>
<evidence type="ECO:0000313" key="17">
    <source>
        <dbReference type="Proteomes" id="UP001153714"/>
    </source>
</evidence>
<evidence type="ECO:0000256" key="5">
    <source>
        <dbReference type="ARBA" id="ARBA00022729"/>
    </source>
</evidence>
<dbReference type="EMBL" id="OU893343">
    <property type="protein sequence ID" value="CAG9784617.1"/>
    <property type="molecule type" value="Genomic_DNA"/>
</dbReference>
<dbReference type="Gene3D" id="2.60.40.1510">
    <property type="entry name" value="ntegrin, alpha v. Chain A, domain 3"/>
    <property type="match status" value="1"/>
</dbReference>
<evidence type="ECO:0000256" key="13">
    <source>
        <dbReference type="RuleBase" id="RU000633"/>
    </source>
</evidence>
<dbReference type="Pfam" id="PF23106">
    <property type="entry name" value="EGF_Teneurin"/>
    <property type="match status" value="1"/>
</dbReference>
<evidence type="ECO:0000256" key="6">
    <source>
        <dbReference type="ARBA" id="ARBA00022737"/>
    </source>
</evidence>
<dbReference type="GO" id="GO:0007160">
    <property type="term" value="P:cell-matrix adhesion"/>
    <property type="evidence" value="ECO:0007669"/>
    <property type="project" value="TreeGrafter"/>
</dbReference>
<keyword evidence="11" id="KW-1015">Disulfide bond</keyword>
<dbReference type="PROSITE" id="PS00243">
    <property type="entry name" value="I_EGF_1"/>
    <property type="match status" value="2"/>
</dbReference>
<dbReference type="SMART" id="SM01241">
    <property type="entry name" value="Integrin_b_cyt"/>
    <property type="match status" value="1"/>
</dbReference>
<dbReference type="GO" id="GO:0009986">
    <property type="term" value="C:cell surface"/>
    <property type="evidence" value="ECO:0007669"/>
    <property type="project" value="TreeGrafter"/>
</dbReference>
<keyword evidence="9 13" id="KW-0401">Integrin</keyword>
<dbReference type="SUPFAM" id="SSF69179">
    <property type="entry name" value="Integrin domains"/>
    <property type="match status" value="1"/>
</dbReference>
<reference evidence="16" key="2">
    <citation type="submission" date="2022-10" db="EMBL/GenBank/DDBJ databases">
        <authorList>
            <consortium name="ENA_rothamsted_submissions"/>
            <consortium name="culmorum"/>
            <person name="King R."/>
        </authorList>
    </citation>
    <scope>NUCLEOTIDE SEQUENCE</scope>
</reference>
<dbReference type="InterPro" id="IPR057073">
    <property type="entry name" value="EGF_integrin_2"/>
</dbReference>
<dbReference type="Gene3D" id="2.10.25.10">
    <property type="entry name" value="Laminin"/>
    <property type="match status" value="3"/>
</dbReference>
<dbReference type="PANTHER" id="PTHR10082">
    <property type="entry name" value="INTEGRIN BETA SUBUNIT"/>
    <property type="match status" value="1"/>
</dbReference>
<organism evidence="16 17">
    <name type="scientific">Diatraea saccharalis</name>
    <name type="common">sugarcane borer</name>
    <dbReference type="NCBI Taxonomy" id="40085"/>
    <lineage>
        <taxon>Eukaryota</taxon>
        <taxon>Metazoa</taxon>
        <taxon>Ecdysozoa</taxon>
        <taxon>Arthropoda</taxon>
        <taxon>Hexapoda</taxon>
        <taxon>Insecta</taxon>
        <taxon>Pterygota</taxon>
        <taxon>Neoptera</taxon>
        <taxon>Endopterygota</taxon>
        <taxon>Lepidoptera</taxon>
        <taxon>Glossata</taxon>
        <taxon>Ditrysia</taxon>
        <taxon>Pyraloidea</taxon>
        <taxon>Crambidae</taxon>
        <taxon>Crambinae</taxon>
        <taxon>Diatraea</taxon>
    </lineage>
</organism>
<dbReference type="GO" id="GO:0007157">
    <property type="term" value="P:heterophilic cell-cell adhesion via plasma membrane cell adhesion molecules"/>
    <property type="evidence" value="ECO:0007669"/>
    <property type="project" value="UniProtKB-ARBA"/>
</dbReference>
<keyword evidence="17" id="KW-1185">Reference proteome</keyword>
<evidence type="ECO:0000256" key="7">
    <source>
        <dbReference type="ARBA" id="ARBA00022889"/>
    </source>
</evidence>
<evidence type="ECO:0000313" key="16">
    <source>
        <dbReference type="EMBL" id="CAG9784617.1"/>
    </source>
</evidence>
<dbReference type="Proteomes" id="UP001153714">
    <property type="component" value="Chromosome 12"/>
</dbReference>
<sequence length="694" mass="78989">MITSGKSKNNPLSPGTNKIRPIQFQPQELNIKLRPGALYKFKMFYKPADDFPLDVYYLMDSSYTMRKHIRELQKQAEFVYKELGRFTNNVQFGVGSFVEKPDFPFADPNMQYVYSFQNHLSLTKNINEFKKVIEKSTSGSNYDLPEAGLDGLMQVMACEKELGWRSEARRIIILCTDAPYHSAGDGKMVGAGKPNDMQCHLNESNYYNHSLLQDYPSVSQLYKMASNGNFKIIFAALSNVKKEYEKLAKHILGSSYAELKKQSNIVQIIKTAYQESLRYMMIKYQWPPYIQLTMQPDCSKMDSCEMRHKQALTIDAQLKVKECPENKKDFMQNLELGPVTGGLEDKLKINLEIDCQCECETNAGITNSPLCSNSGTHRCGICECNEDRYGNVCQCNGTITSKTELDKCKQHNNDTSFCSGKGTCVCGKCICDSGFSGNYCEFDDNSCERREDKLCSGHGRCTLGMCHCSSEWIGDDCSCTVNTIKCYPPFSKEICSGNGDCVCGECVCRKSNGKSLFLGSFCDDCEECADKRCKELEDYVDCNYWNNKTYCDQQQEFNQTFNTEVQMLDKSEINNRTWPTAKWCYKKLTNGTSIVFMHYYDKNDQKLQVIIQKELEEESKAKIWIAVGTAICTVLLIGLLTVIAWKVIMDKMDEREYNNFMQKAQEAGFDVAENPIYQPAAISFSNPTFDPVRQ</sequence>
<dbReference type="InterPro" id="IPR032695">
    <property type="entry name" value="Integrin_dom_sf"/>
</dbReference>
<dbReference type="GO" id="GO:0005178">
    <property type="term" value="F:integrin binding"/>
    <property type="evidence" value="ECO:0007669"/>
    <property type="project" value="TreeGrafter"/>
</dbReference>
<evidence type="ECO:0000256" key="4">
    <source>
        <dbReference type="ARBA" id="ARBA00022692"/>
    </source>
</evidence>
<evidence type="ECO:0000256" key="10">
    <source>
        <dbReference type="ARBA" id="ARBA00023136"/>
    </source>
</evidence>
<dbReference type="PRINTS" id="PR01186">
    <property type="entry name" value="INTEGRINB"/>
</dbReference>
<keyword evidence="8 14" id="KW-1133">Transmembrane helix</keyword>
<evidence type="ECO:0000256" key="11">
    <source>
        <dbReference type="ARBA" id="ARBA00023157"/>
    </source>
</evidence>
<dbReference type="OrthoDB" id="410592at2759"/>
<dbReference type="Gene3D" id="3.40.50.410">
    <property type="entry name" value="von Willebrand factor, type A domain"/>
    <property type="match status" value="1"/>
</dbReference>
<keyword evidence="4 13" id="KW-0812">Transmembrane</keyword>
<reference evidence="16" key="1">
    <citation type="submission" date="2021-12" db="EMBL/GenBank/DDBJ databases">
        <authorList>
            <person name="King R."/>
        </authorList>
    </citation>
    <scope>NUCLEOTIDE SEQUENCE</scope>
</reference>
<comment type="subcellular location">
    <subcellularLocation>
        <location evidence="13">Cell membrane</location>
        <topology evidence="13">Single-pass type I membrane protein</topology>
    </subcellularLocation>
    <subcellularLocation>
        <location evidence="1">Membrane</location>
        <topology evidence="1">Single-pass type I membrane protein</topology>
    </subcellularLocation>
</comment>
<keyword evidence="10 14" id="KW-0472">Membrane</keyword>
<dbReference type="InterPro" id="IPR036465">
    <property type="entry name" value="vWFA_dom_sf"/>
</dbReference>
<dbReference type="FunFam" id="2.10.25.10:FF:000036">
    <property type="entry name" value="Integrin beta"/>
    <property type="match status" value="1"/>
</dbReference>
<evidence type="ECO:0000256" key="2">
    <source>
        <dbReference type="ARBA" id="ARBA00007449"/>
    </source>
</evidence>